<name>A0ACC0IR90_9ERIC</name>
<sequence>MSPTSIIHRYQKLGATKGFPPDLVTYNVIVDGLCKVGNLEEAYELLQEMVRDGLLPAHIGVHVPPSQMLIEIWANDFVIGISSFASELGIGVCDSRGGLEMGARAIAAEDVFDEGDETNFVIVMGSSIVAMFLLQNLASNIMLYMYCKALHGELAGGN</sequence>
<keyword evidence="2" id="KW-1185">Reference proteome</keyword>
<evidence type="ECO:0000313" key="1">
    <source>
        <dbReference type="EMBL" id="KAI8028135.1"/>
    </source>
</evidence>
<dbReference type="EMBL" id="CM045760">
    <property type="protein sequence ID" value="KAI8028135.1"/>
    <property type="molecule type" value="Genomic_DNA"/>
</dbReference>
<accession>A0ACC0IR90</accession>
<reference evidence="1 2" key="1">
    <citation type="journal article" date="2022" name="Plant J.">
        <title>Chromosome-level genome of Camellia lanceoleosa provides a valuable resource for understanding genome evolution and self-incompatibility.</title>
        <authorList>
            <person name="Gong W."/>
            <person name="Xiao S."/>
            <person name="Wang L."/>
            <person name="Liao Z."/>
            <person name="Chang Y."/>
            <person name="Mo W."/>
            <person name="Hu G."/>
            <person name="Li W."/>
            <person name="Zhao G."/>
            <person name="Zhu H."/>
            <person name="Hu X."/>
            <person name="Ji K."/>
            <person name="Xiang X."/>
            <person name="Song Q."/>
            <person name="Yuan D."/>
            <person name="Jin S."/>
            <person name="Zhang L."/>
        </authorList>
    </citation>
    <scope>NUCLEOTIDE SEQUENCE [LARGE SCALE GENOMIC DNA]</scope>
    <source>
        <strain evidence="1">SQ_2022a</strain>
    </source>
</reference>
<dbReference type="Proteomes" id="UP001060215">
    <property type="component" value="Chromosome 3"/>
</dbReference>
<proteinExistence type="predicted"/>
<protein>
    <submittedName>
        <fullName evidence="1">Pentatricopeptide repeat-containing protein</fullName>
    </submittedName>
</protein>
<organism evidence="1 2">
    <name type="scientific">Camellia lanceoleosa</name>
    <dbReference type="NCBI Taxonomy" id="1840588"/>
    <lineage>
        <taxon>Eukaryota</taxon>
        <taxon>Viridiplantae</taxon>
        <taxon>Streptophyta</taxon>
        <taxon>Embryophyta</taxon>
        <taxon>Tracheophyta</taxon>
        <taxon>Spermatophyta</taxon>
        <taxon>Magnoliopsida</taxon>
        <taxon>eudicotyledons</taxon>
        <taxon>Gunneridae</taxon>
        <taxon>Pentapetalae</taxon>
        <taxon>asterids</taxon>
        <taxon>Ericales</taxon>
        <taxon>Theaceae</taxon>
        <taxon>Camellia</taxon>
    </lineage>
</organism>
<gene>
    <name evidence="1" type="ORF">LOK49_LG02G00416</name>
</gene>
<comment type="caution">
    <text evidence="1">The sequence shown here is derived from an EMBL/GenBank/DDBJ whole genome shotgun (WGS) entry which is preliminary data.</text>
</comment>
<evidence type="ECO:0000313" key="2">
    <source>
        <dbReference type="Proteomes" id="UP001060215"/>
    </source>
</evidence>